<proteinExistence type="predicted"/>
<dbReference type="OrthoDB" id="10021245at2759"/>
<dbReference type="Proteomes" id="UP000663823">
    <property type="component" value="Unassembled WGS sequence"/>
</dbReference>
<evidence type="ECO:0000313" key="3">
    <source>
        <dbReference type="Proteomes" id="UP000663882"/>
    </source>
</evidence>
<reference evidence="1" key="1">
    <citation type="submission" date="2021-02" db="EMBL/GenBank/DDBJ databases">
        <authorList>
            <person name="Nowell W R."/>
        </authorList>
    </citation>
    <scope>NUCLEOTIDE SEQUENCE</scope>
</reference>
<sequence>MTSVNFAKGKIYGVLRACVIADNGENHSHKTGESHYNLLSVDNGQSQTPEQYQINIDIQSLPSANVKCISIDPFISSSIPFSSIPFGFTPLESNDSDTLALDFIRRPIFDLNLLVQSQALTADEIADKLDVYLKYDKPNVIVFGTKYDDQHILENNHYGMQRTIKENKPPRGIDDIHMNQIVGKDGHAYQDGALFIQKDNQDNTYAAFFFCFDNQCQSEELSK</sequence>
<comment type="caution">
    <text evidence="1">The sequence shown here is derived from an EMBL/GenBank/DDBJ whole genome shotgun (WGS) entry which is preliminary data.</text>
</comment>
<dbReference type="EMBL" id="CAJNOO010000067">
    <property type="protein sequence ID" value="CAF0781912.1"/>
    <property type="molecule type" value="Genomic_DNA"/>
</dbReference>
<dbReference type="InterPro" id="IPR019268">
    <property type="entry name" value="DUF2278"/>
</dbReference>
<evidence type="ECO:0000313" key="1">
    <source>
        <dbReference type="EMBL" id="CAF0781912.1"/>
    </source>
</evidence>
<dbReference type="Pfam" id="PF10042">
    <property type="entry name" value="DUF2278"/>
    <property type="match status" value="1"/>
</dbReference>
<accession>A0A813RJW9</accession>
<gene>
    <name evidence="2" type="ORF">OTI717_LOCUS23158</name>
    <name evidence="1" type="ORF">RFH988_LOCUS2950</name>
</gene>
<name>A0A813RJW9_9BILA</name>
<dbReference type="EMBL" id="CAJOAX010004081">
    <property type="protein sequence ID" value="CAF3888802.1"/>
    <property type="molecule type" value="Genomic_DNA"/>
</dbReference>
<dbReference type="Proteomes" id="UP000663882">
    <property type="component" value="Unassembled WGS sequence"/>
</dbReference>
<protein>
    <submittedName>
        <fullName evidence="1">Uncharacterized protein</fullName>
    </submittedName>
</protein>
<evidence type="ECO:0000313" key="2">
    <source>
        <dbReference type="EMBL" id="CAF3888802.1"/>
    </source>
</evidence>
<dbReference type="AlphaFoldDB" id="A0A813RJW9"/>
<organism evidence="1 3">
    <name type="scientific">Rotaria sordida</name>
    <dbReference type="NCBI Taxonomy" id="392033"/>
    <lineage>
        <taxon>Eukaryota</taxon>
        <taxon>Metazoa</taxon>
        <taxon>Spiralia</taxon>
        <taxon>Gnathifera</taxon>
        <taxon>Rotifera</taxon>
        <taxon>Eurotatoria</taxon>
        <taxon>Bdelloidea</taxon>
        <taxon>Philodinida</taxon>
        <taxon>Philodinidae</taxon>
        <taxon>Rotaria</taxon>
    </lineage>
</organism>